<keyword evidence="1" id="KW-0472">Membrane</keyword>
<sequence>MTGWELSTVATVACWALVISLVAGWRLSRLAARLHRAQHRVERAWAALDAALVRRAERAVELVADPRLDPATALLMLDAAQQTLEAAQQTSEPTQDRCRREQAESRLSQVLAMVAVPGIEVEQHRAVLARQLHNDAVVTARALRHRRGVQLFRLGGQAEEPTAFEMAESDRRAVRTGGTPDAVAAELVWRQC</sequence>
<keyword evidence="1" id="KW-1133">Transmembrane helix</keyword>
<keyword evidence="1" id="KW-0812">Transmembrane</keyword>
<evidence type="ECO:0000313" key="2">
    <source>
        <dbReference type="EMBL" id="CAA9371916.1"/>
    </source>
</evidence>
<evidence type="ECO:0000256" key="1">
    <source>
        <dbReference type="SAM" id="Phobius"/>
    </source>
</evidence>
<gene>
    <name evidence="2" type="ORF">AVDCRST_MAG75-144</name>
</gene>
<dbReference type="EMBL" id="CADCUO010000008">
    <property type="protein sequence ID" value="CAA9371916.1"/>
    <property type="molecule type" value="Genomic_DNA"/>
</dbReference>
<protein>
    <recommendedName>
        <fullName evidence="3">Secreted protein</fullName>
    </recommendedName>
</protein>
<organism evidence="2">
    <name type="scientific">uncultured Propionibacteriaceae bacterium</name>
    <dbReference type="NCBI Taxonomy" id="257457"/>
    <lineage>
        <taxon>Bacteria</taxon>
        <taxon>Bacillati</taxon>
        <taxon>Actinomycetota</taxon>
        <taxon>Actinomycetes</taxon>
        <taxon>Propionibacteriales</taxon>
        <taxon>Propionibacteriaceae</taxon>
        <taxon>environmental samples</taxon>
    </lineage>
</organism>
<reference evidence="2" key="1">
    <citation type="submission" date="2020-02" db="EMBL/GenBank/DDBJ databases">
        <authorList>
            <person name="Meier V. D."/>
        </authorList>
    </citation>
    <scope>NUCLEOTIDE SEQUENCE</scope>
    <source>
        <strain evidence="2">AVDCRST_MAG75</strain>
    </source>
</reference>
<feature type="transmembrane region" description="Helical" evidence="1">
    <location>
        <begin position="6"/>
        <end position="27"/>
    </location>
</feature>
<name>A0A6J4N0S5_9ACTN</name>
<dbReference type="AlphaFoldDB" id="A0A6J4N0S5"/>
<evidence type="ECO:0008006" key="3">
    <source>
        <dbReference type="Google" id="ProtNLM"/>
    </source>
</evidence>
<proteinExistence type="predicted"/>
<accession>A0A6J4N0S5</accession>